<comment type="caution">
    <text evidence="1">The sequence shown here is derived from an EMBL/GenBank/DDBJ whole genome shotgun (WGS) entry which is preliminary data.</text>
</comment>
<name>A0A0F9H8X9_9ZZZZ</name>
<dbReference type="AlphaFoldDB" id="A0A0F9H8X9"/>
<proteinExistence type="predicted"/>
<accession>A0A0F9H8X9</accession>
<reference evidence="1" key="1">
    <citation type="journal article" date="2015" name="Nature">
        <title>Complex archaea that bridge the gap between prokaryotes and eukaryotes.</title>
        <authorList>
            <person name="Spang A."/>
            <person name="Saw J.H."/>
            <person name="Jorgensen S.L."/>
            <person name="Zaremba-Niedzwiedzka K."/>
            <person name="Martijn J."/>
            <person name="Lind A.E."/>
            <person name="van Eijk R."/>
            <person name="Schleper C."/>
            <person name="Guy L."/>
            <person name="Ettema T.J."/>
        </authorList>
    </citation>
    <scope>NUCLEOTIDE SEQUENCE</scope>
</reference>
<sequence length="107" mass="12553">MSEYNPCGTCGYDLSAYKALKELDKKHRGLLKDHIEINKLFMKENKALKESRNKLTTACIEHLSPRCKCSSEYKDRQLRDPQCEYCDIGKFIYPFLIKIVNELEETQ</sequence>
<gene>
    <name evidence="1" type="ORF">LCGC14_1733150</name>
</gene>
<organism evidence="1">
    <name type="scientific">marine sediment metagenome</name>
    <dbReference type="NCBI Taxonomy" id="412755"/>
    <lineage>
        <taxon>unclassified sequences</taxon>
        <taxon>metagenomes</taxon>
        <taxon>ecological metagenomes</taxon>
    </lineage>
</organism>
<protein>
    <submittedName>
        <fullName evidence="1">Uncharacterized protein</fullName>
    </submittedName>
</protein>
<dbReference type="EMBL" id="LAZR01015755">
    <property type="protein sequence ID" value="KKM07515.1"/>
    <property type="molecule type" value="Genomic_DNA"/>
</dbReference>
<evidence type="ECO:0000313" key="1">
    <source>
        <dbReference type="EMBL" id="KKM07515.1"/>
    </source>
</evidence>